<dbReference type="Proteomes" id="UP000711047">
    <property type="component" value="Unassembled WGS sequence"/>
</dbReference>
<dbReference type="NCBIfam" id="TIGR01549">
    <property type="entry name" value="HAD-SF-IA-v1"/>
    <property type="match status" value="1"/>
</dbReference>
<dbReference type="CDD" id="cd07505">
    <property type="entry name" value="HAD_BPGM-like"/>
    <property type="match status" value="1"/>
</dbReference>
<dbReference type="InterPro" id="IPR023214">
    <property type="entry name" value="HAD_sf"/>
</dbReference>
<dbReference type="NCBIfam" id="TIGR01509">
    <property type="entry name" value="HAD-SF-IA-v3"/>
    <property type="match status" value="1"/>
</dbReference>
<dbReference type="GO" id="GO:0016787">
    <property type="term" value="F:hydrolase activity"/>
    <property type="evidence" value="ECO:0007669"/>
    <property type="project" value="UniProtKB-KW"/>
</dbReference>
<organism evidence="1 2">
    <name type="scientific">Paenibacillus tritici</name>
    <dbReference type="NCBI Taxonomy" id="1873425"/>
    <lineage>
        <taxon>Bacteria</taxon>
        <taxon>Bacillati</taxon>
        <taxon>Bacillota</taxon>
        <taxon>Bacilli</taxon>
        <taxon>Bacillales</taxon>
        <taxon>Paenibacillaceae</taxon>
        <taxon>Paenibacillus</taxon>
    </lineage>
</organism>
<reference evidence="1 2" key="1">
    <citation type="submission" date="2020-05" db="EMBL/GenBank/DDBJ databases">
        <title>Paenibacillus glebae, sp. nov., Paenibacillus humi sp. nov., Paenibacillus pedi sp. nov., Paenibacillus terrestris sp. nov. and Paenibacillus terricola sp. nov., isolated from a forest top soil sample.</title>
        <authorList>
            <person name="Qi S."/>
            <person name="Carlier A."/>
            <person name="Cnockaert M."/>
            <person name="Vandamme P."/>
        </authorList>
    </citation>
    <scope>NUCLEOTIDE SEQUENCE [LARGE SCALE GENOMIC DNA]</scope>
    <source>
        <strain evidence="1 2">LMG 29502</strain>
    </source>
</reference>
<evidence type="ECO:0000313" key="1">
    <source>
        <dbReference type="EMBL" id="NQX48256.1"/>
    </source>
</evidence>
<keyword evidence="1" id="KW-0378">Hydrolase</keyword>
<comment type="caution">
    <text evidence="1">The sequence shown here is derived from an EMBL/GenBank/DDBJ whole genome shotgun (WGS) entry which is preliminary data.</text>
</comment>
<dbReference type="InterPro" id="IPR006439">
    <property type="entry name" value="HAD-SF_hydro_IA"/>
</dbReference>
<dbReference type="EMBL" id="JABMKX010000013">
    <property type="protein sequence ID" value="NQX48256.1"/>
    <property type="molecule type" value="Genomic_DNA"/>
</dbReference>
<dbReference type="Pfam" id="PF00702">
    <property type="entry name" value="Hydrolase"/>
    <property type="match status" value="1"/>
</dbReference>
<accession>A0ABX2DWR2</accession>
<gene>
    <name evidence="1" type="ORF">HQN87_23285</name>
</gene>
<dbReference type="SUPFAM" id="SSF56784">
    <property type="entry name" value="HAD-like"/>
    <property type="match status" value="1"/>
</dbReference>
<dbReference type="InterPro" id="IPR050155">
    <property type="entry name" value="HAD-like_hydrolase_sf"/>
</dbReference>
<evidence type="ECO:0000313" key="2">
    <source>
        <dbReference type="Proteomes" id="UP000711047"/>
    </source>
</evidence>
<dbReference type="SFLD" id="SFLDG01129">
    <property type="entry name" value="C1.5:_HAD__Beta-PGM__Phosphata"/>
    <property type="match status" value="1"/>
</dbReference>
<protein>
    <submittedName>
        <fullName evidence="1">HAD family hydrolase</fullName>
    </submittedName>
</protein>
<dbReference type="SFLD" id="SFLDS00003">
    <property type="entry name" value="Haloacid_Dehalogenase"/>
    <property type="match status" value="1"/>
</dbReference>
<dbReference type="InterPro" id="IPR036412">
    <property type="entry name" value="HAD-like_sf"/>
</dbReference>
<dbReference type="RefSeq" id="WP_173138142.1">
    <property type="nucleotide sequence ID" value="NZ_CP073365.1"/>
</dbReference>
<sequence>MPVLHINEITVPCRGILFDKDGTLLDLLGTWGHWANLMLEGLSSQLTLIGSSSGSGADLAKVLGTVHDSAGKVTGYDPAGPLSMATAEETIGILAWQLYAAGVPWNEAVTRVNAVSKEAMSELRRRQAALPMPGLQDFLEQCKAASLKLGVVTSDNMGTTREHLEWLGISGYFGSVVTRDRVKYGKPAPEMAETACRELGLLPGETVIIGDSNADMQLGAGAGLRLAIGISPDGSSGHLLDADIVISGYEQLRLTAF</sequence>
<dbReference type="PANTHER" id="PTHR43434:SF22">
    <property type="entry name" value="PHOSPHOGLYCOLATE PHOSPHATASE"/>
    <property type="match status" value="1"/>
</dbReference>
<proteinExistence type="predicted"/>
<keyword evidence="2" id="KW-1185">Reference proteome</keyword>
<dbReference type="PANTHER" id="PTHR43434">
    <property type="entry name" value="PHOSPHOGLYCOLATE PHOSPHATASE"/>
    <property type="match status" value="1"/>
</dbReference>
<dbReference type="Gene3D" id="3.40.50.1000">
    <property type="entry name" value="HAD superfamily/HAD-like"/>
    <property type="match status" value="1"/>
</dbReference>
<name>A0ABX2DWR2_9BACL</name>